<evidence type="ECO:0000313" key="3">
    <source>
        <dbReference type="Proteomes" id="UP001064632"/>
    </source>
</evidence>
<accession>A0ABY6B8R9</accession>
<keyword evidence="1" id="KW-1133">Transmembrane helix</keyword>
<sequence>MTATSHAIVAANLLALRVFDVAYAIDLAVAQATWHRRTGGTAERACLSTTPAKALAFEVAPLQLDLGTVLVTLDNQSCRGEVTARLYDFGVIALSLRISLEHLDWPAFASRLDALDACAGHDAGAFWTPLLAQVRDAVASALYKPSTETLDEEYLVGVIRRLDVPPVHATELLTQPVLPRLLSGEMRPLSASAQREMLQRHFSYFDEDLVILGWDRAFLYDPHADSDILDVLEVANAQLVEFRYYDALLDEELEQMHRGLGQAYRHAAFPIARRFAKLARKLHTLVAEVTELTGKVDNALKVTEDVHLARVYSAALEQFRVLNVAAAVNRKLATIRDTYTALYDEASSRRAEWLEVAIVLLILIEIVLALLGH</sequence>
<proteinExistence type="predicted"/>
<organism evidence="2 3">
    <name type="scientific">Tahibacter amnicola</name>
    <dbReference type="NCBI Taxonomy" id="2976241"/>
    <lineage>
        <taxon>Bacteria</taxon>
        <taxon>Pseudomonadati</taxon>
        <taxon>Pseudomonadota</taxon>
        <taxon>Gammaproteobacteria</taxon>
        <taxon>Lysobacterales</taxon>
        <taxon>Rhodanobacteraceae</taxon>
        <taxon>Tahibacter</taxon>
    </lineage>
</organism>
<keyword evidence="3" id="KW-1185">Reference proteome</keyword>
<dbReference type="RefSeq" id="WP_261693452.1">
    <property type="nucleotide sequence ID" value="NZ_CP104694.1"/>
</dbReference>
<evidence type="ECO:0000256" key="1">
    <source>
        <dbReference type="SAM" id="Phobius"/>
    </source>
</evidence>
<keyword evidence="1" id="KW-0472">Membrane</keyword>
<dbReference type="EMBL" id="CP104694">
    <property type="protein sequence ID" value="UXI66468.1"/>
    <property type="molecule type" value="Genomic_DNA"/>
</dbReference>
<keyword evidence="1" id="KW-0812">Transmembrane</keyword>
<protein>
    <recommendedName>
        <fullName evidence="4">DUF155 domain-containing protein</fullName>
    </recommendedName>
</protein>
<evidence type="ECO:0008006" key="4">
    <source>
        <dbReference type="Google" id="ProtNLM"/>
    </source>
</evidence>
<reference evidence="2" key="1">
    <citation type="submission" date="2022-09" db="EMBL/GenBank/DDBJ databases">
        <title>Tahibacter sp. nov., isolated from a fresh water.</title>
        <authorList>
            <person name="Baek J.H."/>
            <person name="Lee J.K."/>
            <person name="Kim J.M."/>
            <person name="Jeon C.O."/>
        </authorList>
    </citation>
    <scope>NUCLEOTIDE SEQUENCE</scope>
    <source>
        <strain evidence="2">W38</strain>
    </source>
</reference>
<evidence type="ECO:0000313" key="2">
    <source>
        <dbReference type="EMBL" id="UXI66468.1"/>
    </source>
</evidence>
<gene>
    <name evidence="2" type="ORF">N4264_17150</name>
</gene>
<name>A0ABY6B8R9_9GAMM</name>
<dbReference type="Proteomes" id="UP001064632">
    <property type="component" value="Chromosome"/>
</dbReference>
<feature type="transmembrane region" description="Helical" evidence="1">
    <location>
        <begin position="353"/>
        <end position="371"/>
    </location>
</feature>